<feature type="domain" description="Ice-binding protein C-terminal" evidence="1">
    <location>
        <begin position="46"/>
        <end position="71"/>
    </location>
</feature>
<name>A0A5A5R8Y9_MICAE</name>
<comment type="caution">
    <text evidence="2">The sequence shown here is derived from an EMBL/GenBank/DDBJ whole genome shotgun (WGS) entry which is preliminary data.</text>
</comment>
<sequence length="86" mass="9493">MNTYHITNVLPDRTIPTEESPNWLATSPHLNNFRLNQYGPGEGPMSVPEPSSILSLLALGTIGATFTLKRKLKPSNDGDRYLNRVG</sequence>
<reference evidence="2 3" key="1">
    <citation type="submission" date="2018-09" db="EMBL/GenBank/DDBJ databases">
        <title>Evolutionary history of phycoerythrin pigmentation in the water bloom-forming cyanobacterium Microcystis aeruginosa.</title>
        <authorList>
            <person name="Tanabe Y."/>
            <person name="Tanabe Y."/>
            <person name="Yamaguchi H."/>
        </authorList>
    </citation>
    <scope>NUCLEOTIDE SEQUENCE [LARGE SCALE GENOMIC DNA]</scope>
    <source>
        <strain evidence="2 3">NIES-2519</strain>
    </source>
</reference>
<protein>
    <recommendedName>
        <fullName evidence="1">Ice-binding protein C-terminal domain-containing protein</fullName>
    </recommendedName>
</protein>
<evidence type="ECO:0000313" key="2">
    <source>
        <dbReference type="EMBL" id="GCA72993.1"/>
    </source>
</evidence>
<gene>
    <name evidence="2" type="ORF">MiYa_04551</name>
</gene>
<dbReference type="Proteomes" id="UP000323569">
    <property type="component" value="Unassembled WGS sequence"/>
</dbReference>
<evidence type="ECO:0000259" key="1">
    <source>
        <dbReference type="Pfam" id="PF07589"/>
    </source>
</evidence>
<dbReference type="InterPro" id="IPR013424">
    <property type="entry name" value="Ice-binding_C"/>
</dbReference>
<dbReference type="EMBL" id="BHVO01000166">
    <property type="protein sequence ID" value="GCA72993.1"/>
    <property type="molecule type" value="Genomic_DNA"/>
</dbReference>
<organism evidence="2 3">
    <name type="scientific">Microcystis aeruginosa NIES-2519</name>
    <dbReference type="NCBI Taxonomy" id="2303981"/>
    <lineage>
        <taxon>Bacteria</taxon>
        <taxon>Bacillati</taxon>
        <taxon>Cyanobacteriota</taxon>
        <taxon>Cyanophyceae</taxon>
        <taxon>Oscillatoriophycideae</taxon>
        <taxon>Chroococcales</taxon>
        <taxon>Microcystaceae</taxon>
        <taxon>Microcystis</taxon>
    </lineage>
</organism>
<dbReference type="AlphaFoldDB" id="A0A5A5R8Y9"/>
<dbReference type="NCBIfam" id="TIGR02595">
    <property type="entry name" value="PEP_CTERM"/>
    <property type="match status" value="1"/>
</dbReference>
<proteinExistence type="predicted"/>
<dbReference type="Pfam" id="PF07589">
    <property type="entry name" value="PEP-CTERM"/>
    <property type="match status" value="1"/>
</dbReference>
<evidence type="ECO:0000313" key="3">
    <source>
        <dbReference type="Proteomes" id="UP000323569"/>
    </source>
</evidence>
<accession>A0A5A5R8Y9</accession>